<evidence type="ECO:0000313" key="2">
    <source>
        <dbReference type="EMBL" id="KAA8641412.1"/>
    </source>
</evidence>
<comment type="caution">
    <text evidence="2">The sequence shown here is derived from an EMBL/GenBank/DDBJ whole genome shotgun (WGS) entry which is preliminary data.</text>
</comment>
<sequence>MASESGSEISTMSTTADHFCDLCECVRSYPSQPCQIAGHEDMGSASLATHRDSIRETLSTLCHDLDKVLTEHDSIRRSLDQLKNDNNALRRRLEHTEAVYEAKNMLYEEMQHFFDRVSARLNNTNADSKSLLNPIKE</sequence>
<dbReference type="AlphaFoldDB" id="A0A5M9M2Z2"/>
<dbReference type="Proteomes" id="UP000324241">
    <property type="component" value="Unassembled WGS sequence"/>
</dbReference>
<evidence type="ECO:0000313" key="3">
    <source>
        <dbReference type="Proteomes" id="UP000324241"/>
    </source>
</evidence>
<feature type="coiled-coil region" evidence="1">
    <location>
        <begin position="65"/>
        <end position="99"/>
    </location>
</feature>
<accession>A0A5M9M2Z2</accession>
<dbReference type="EMBL" id="QUQM01000010">
    <property type="protein sequence ID" value="KAA8641412.1"/>
    <property type="molecule type" value="Genomic_DNA"/>
</dbReference>
<name>A0A5M9M2Z2_9EURO</name>
<reference evidence="2 3" key="1">
    <citation type="submission" date="2019-08" db="EMBL/GenBank/DDBJ databases">
        <title>The genome sequence of a newly discovered highly antifungal drug resistant Aspergillus species, Aspergillus tanneri NIH 1004.</title>
        <authorList>
            <person name="Mounaud S."/>
            <person name="Singh I."/>
            <person name="Joardar V."/>
            <person name="Pakala S."/>
            <person name="Pakala S."/>
            <person name="Venepally P."/>
            <person name="Chung J.K."/>
            <person name="Losada L."/>
            <person name="Nierman W.C."/>
        </authorList>
    </citation>
    <scope>NUCLEOTIDE SEQUENCE [LARGE SCALE GENOMIC DNA]</scope>
    <source>
        <strain evidence="2 3">NIH1004</strain>
    </source>
</reference>
<evidence type="ECO:0000256" key="1">
    <source>
        <dbReference type="SAM" id="Coils"/>
    </source>
</evidence>
<keyword evidence="1" id="KW-0175">Coiled coil</keyword>
<gene>
    <name evidence="2" type="ORF">ATNIH1004_001877</name>
</gene>
<protein>
    <submittedName>
        <fullName evidence="2">Uncharacterized protein</fullName>
    </submittedName>
</protein>
<organism evidence="2 3">
    <name type="scientific">Aspergillus tanneri</name>
    <dbReference type="NCBI Taxonomy" id="1220188"/>
    <lineage>
        <taxon>Eukaryota</taxon>
        <taxon>Fungi</taxon>
        <taxon>Dikarya</taxon>
        <taxon>Ascomycota</taxon>
        <taxon>Pezizomycotina</taxon>
        <taxon>Eurotiomycetes</taxon>
        <taxon>Eurotiomycetidae</taxon>
        <taxon>Eurotiales</taxon>
        <taxon>Aspergillaceae</taxon>
        <taxon>Aspergillus</taxon>
        <taxon>Aspergillus subgen. Circumdati</taxon>
    </lineage>
</organism>
<dbReference type="OrthoDB" id="10590908at2759"/>
<dbReference type="GeneID" id="54324579"/>
<proteinExistence type="predicted"/>
<dbReference type="RefSeq" id="XP_033420774.1">
    <property type="nucleotide sequence ID" value="XM_033566572.1"/>
</dbReference>